<sequence>MLREALILRNIEVRLLVSCWEQTHPLTFNFVWSLKTLCMELANCSMEAKFFSPREQRDGTLQGINHNRLMVTDSAVYIGNFDWVGNEFTFNAGAGLVINQVEGVKEKNSTLVEQVRATFQRDWYSRHTKSLQANKIPVCNKHQLNQLAHLKIAQPTERNGSKESPNGSL</sequence>
<dbReference type="PaxDb" id="8022-A0A060XEE2"/>
<reference evidence="3" key="2">
    <citation type="submission" date="2014-03" db="EMBL/GenBank/DDBJ databases">
        <authorList>
            <person name="Genoscope - CEA"/>
        </authorList>
    </citation>
    <scope>NUCLEOTIDE SEQUENCE</scope>
</reference>
<dbReference type="PANTHER" id="PTHR10185">
    <property type="entry name" value="PHOSPHOLIPASE D - RELATED"/>
    <property type="match status" value="1"/>
</dbReference>
<dbReference type="SUPFAM" id="SSF56024">
    <property type="entry name" value="Phospholipase D/nuclease"/>
    <property type="match status" value="1"/>
</dbReference>
<protein>
    <recommendedName>
        <fullName evidence="2">PLD phosphodiesterase domain-containing protein</fullName>
    </recommendedName>
</protein>
<dbReference type="AlphaFoldDB" id="A0A060XEE2"/>
<dbReference type="Gene3D" id="3.30.870.10">
    <property type="entry name" value="Endonuclease Chain A"/>
    <property type="match status" value="1"/>
</dbReference>
<dbReference type="InterPro" id="IPR001736">
    <property type="entry name" value="PLipase_D/transphosphatidylase"/>
</dbReference>
<evidence type="ECO:0000313" key="4">
    <source>
        <dbReference type="Proteomes" id="UP000193380"/>
    </source>
</evidence>
<evidence type="ECO:0000259" key="2">
    <source>
        <dbReference type="PROSITE" id="PS50035"/>
    </source>
</evidence>
<dbReference type="Pfam" id="PF13918">
    <property type="entry name" value="PLDc_3"/>
    <property type="match status" value="1"/>
</dbReference>
<evidence type="ECO:0000256" key="1">
    <source>
        <dbReference type="ARBA" id="ARBA00008664"/>
    </source>
</evidence>
<organism evidence="3 4">
    <name type="scientific">Oncorhynchus mykiss</name>
    <name type="common">Rainbow trout</name>
    <name type="synonym">Salmo gairdneri</name>
    <dbReference type="NCBI Taxonomy" id="8022"/>
    <lineage>
        <taxon>Eukaryota</taxon>
        <taxon>Metazoa</taxon>
        <taxon>Chordata</taxon>
        <taxon>Craniata</taxon>
        <taxon>Vertebrata</taxon>
        <taxon>Euteleostomi</taxon>
        <taxon>Actinopterygii</taxon>
        <taxon>Neopterygii</taxon>
        <taxon>Teleostei</taxon>
        <taxon>Protacanthopterygii</taxon>
        <taxon>Salmoniformes</taxon>
        <taxon>Salmonidae</taxon>
        <taxon>Salmoninae</taxon>
        <taxon>Oncorhynchus</taxon>
    </lineage>
</organism>
<dbReference type="EMBL" id="FR905280">
    <property type="protein sequence ID" value="CDQ78008.1"/>
    <property type="molecule type" value="Genomic_DNA"/>
</dbReference>
<dbReference type="PANTHER" id="PTHR10185:SF9">
    <property type="entry name" value="INACTIVE PHOSPHOLIPASE D5"/>
    <property type="match status" value="1"/>
</dbReference>
<evidence type="ECO:0000313" key="3">
    <source>
        <dbReference type="EMBL" id="CDQ78008.1"/>
    </source>
</evidence>
<dbReference type="STRING" id="8022.A0A060XEE2"/>
<accession>A0A060XEE2</accession>
<dbReference type="PROSITE" id="PS50035">
    <property type="entry name" value="PLD"/>
    <property type="match status" value="1"/>
</dbReference>
<dbReference type="GO" id="GO:0003824">
    <property type="term" value="F:catalytic activity"/>
    <property type="evidence" value="ECO:0007669"/>
    <property type="project" value="InterPro"/>
</dbReference>
<reference evidence="3" key="1">
    <citation type="journal article" date="2014" name="Nat. Commun.">
        <title>The rainbow trout genome provides novel insights into evolution after whole-genome duplication in vertebrates.</title>
        <authorList>
            <person name="Berthelot C."/>
            <person name="Brunet F."/>
            <person name="Chalopin D."/>
            <person name="Juanchich A."/>
            <person name="Bernard M."/>
            <person name="Noel B."/>
            <person name="Bento P."/>
            <person name="Da Silva C."/>
            <person name="Labadie K."/>
            <person name="Alberti A."/>
            <person name="Aury J.M."/>
            <person name="Louis A."/>
            <person name="Dehais P."/>
            <person name="Bardou P."/>
            <person name="Montfort J."/>
            <person name="Klopp C."/>
            <person name="Cabau C."/>
            <person name="Gaspin C."/>
            <person name="Thorgaard G.H."/>
            <person name="Boussaha M."/>
            <person name="Quillet E."/>
            <person name="Guyomard R."/>
            <person name="Galiana D."/>
            <person name="Bobe J."/>
            <person name="Volff J.N."/>
            <person name="Genet C."/>
            <person name="Wincker P."/>
            <person name="Jaillon O."/>
            <person name="Roest Crollius H."/>
            <person name="Guiguen Y."/>
        </authorList>
    </citation>
    <scope>NUCLEOTIDE SEQUENCE [LARGE SCALE GENOMIC DNA]</scope>
</reference>
<gene>
    <name evidence="3" type="ORF">GSONMT00056242001</name>
</gene>
<dbReference type="InterPro" id="IPR050874">
    <property type="entry name" value="Diverse_PLD-related"/>
</dbReference>
<dbReference type="InterPro" id="IPR032803">
    <property type="entry name" value="PLDc_3"/>
</dbReference>
<name>A0A060XEE2_ONCMY</name>
<feature type="domain" description="PLD phosphodiesterase" evidence="2">
    <location>
        <begin position="61"/>
        <end position="87"/>
    </location>
</feature>
<comment type="similarity">
    <text evidence="1">Belongs to the phospholipase D family.</text>
</comment>
<proteinExistence type="inferred from homology"/>
<dbReference type="Proteomes" id="UP000193380">
    <property type="component" value="Unassembled WGS sequence"/>
</dbReference>